<sequence length="281" mass="31296">MSVSFGTGRRLARGAILASVLMAGHALALAPEHETRRLMLATQEAVEAQKWGEAAEYLNRLQQLKGDKPVDYYFYRGRVMQHSSHLNEAQAALENYVTRAGAEGSHYQESLQLITDIEKAREESALAAPGAGEPERIAVIKPAGDGRVASLRKLYLADSDREALTLHINSLLELAGWRQDQTVVRLDRPADVEYRVSVLGGELQIQEVRRGDDGRVVRSTESIPVFGINPQVEWRCEPAVSTCWVYDPRDGSRLFQLALNREYARDIADTLGLLIRSTQTQ</sequence>
<keyword evidence="1" id="KW-0732">Signal</keyword>
<dbReference type="InterPro" id="IPR011990">
    <property type="entry name" value="TPR-like_helical_dom_sf"/>
</dbReference>
<dbReference type="AlphaFoldDB" id="A0A0J7JC79"/>
<dbReference type="Proteomes" id="UP000036102">
    <property type="component" value="Unassembled WGS sequence"/>
</dbReference>
<feature type="signal peptide" evidence="1">
    <location>
        <begin position="1"/>
        <end position="30"/>
    </location>
</feature>
<feature type="chain" id="PRO_5005289678" evidence="1">
    <location>
        <begin position="31"/>
        <end position="281"/>
    </location>
</feature>
<name>A0A0J7JC79_9GAMM</name>
<organism evidence="2 3">
    <name type="scientific">Marinobacter subterrani</name>
    <dbReference type="NCBI Taxonomy" id="1658765"/>
    <lineage>
        <taxon>Bacteria</taxon>
        <taxon>Pseudomonadati</taxon>
        <taxon>Pseudomonadota</taxon>
        <taxon>Gammaproteobacteria</taxon>
        <taxon>Pseudomonadales</taxon>
        <taxon>Marinobacteraceae</taxon>
        <taxon>Marinobacter</taxon>
    </lineage>
</organism>
<dbReference type="RefSeq" id="WP_048495518.1">
    <property type="nucleotide sequence ID" value="NZ_LFBU01000001.1"/>
</dbReference>
<dbReference type="OrthoDB" id="6357069at2"/>
<gene>
    <name evidence="2" type="ORF">Msub_11630</name>
</gene>
<evidence type="ECO:0000256" key="1">
    <source>
        <dbReference type="SAM" id="SignalP"/>
    </source>
</evidence>
<dbReference type="SUPFAM" id="SSF48452">
    <property type="entry name" value="TPR-like"/>
    <property type="match status" value="1"/>
</dbReference>
<protein>
    <submittedName>
        <fullName evidence="2">Uncharacterized protein</fullName>
    </submittedName>
</protein>
<dbReference type="PATRIC" id="fig|1658765.3.peg.1622"/>
<accession>A0A0J7JC79</accession>
<dbReference type="EMBL" id="LFBU01000001">
    <property type="protein sequence ID" value="KMQ75426.1"/>
    <property type="molecule type" value="Genomic_DNA"/>
</dbReference>
<reference evidence="2 3" key="1">
    <citation type="submission" date="2015-06" db="EMBL/GenBank/DDBJ databases">
        <title>Marinobacter subterrani, a genetically tractable neutrophilic iron-oxidizing strain isolated from the Soudan Iron Mine.</title>
        <authorList>
            <person name="Bonis B.M."/>
            <person name="Gralnick J.A."/>
        </authorList>
    </citation>
    <scope>NUCLEOTIDE SEQUENCE [LARGE SCALE GENOMIC DNA]</scope>
    <source>
        <strain evidence="2 3">JG233</strain>
    </source>
</reference>
<comment type="caution">
    <text evidence="2">The sequence shown here is derived from an EMBL/GenBank/DDBJ whole genome shotgun (WGS) entry which is preliminary data.</text>
</comment>
<dbReference type="STRING" id="1658765.Msub_11630"/>
<evidence type="ECO:0000313" key="3">
    <source>
        <dbReference type="Proteomes" id="UP000036102"/>
    </source>
</evidence>
<keyword evidence="3" id="KW-1185">Reference proteome</keyword>
<evidence type="ECO:0000313" key="2">
    <source>
        <dbReference type="EMBL" id="KMQ75426.1"/>
    </source>
</evidence>
<proteinExistence type="predicted"/>